<proteinExistence type="predicted"/>
<evidence type="ECO:0000313" key="3">
    <source>
        <dbReference type="Proteomes" id="UP000467132"/>
    </source>
</evidence>
<feature type="region of interest" description="Disordered" evidence="1">
    <location>
        <begin position="32"/>
        <end position="69"/>
    </location>
</feature>
<name>A0A845R360_9CLOT</name>
<evidence type="ECO:0000313" key="2">
    <source>
        <dbReference type="EMBL" id="NBI08399.1"/>
    </source>
</evidence>
<dbReference type="Proteomes" id="UP000467132">
    <property type="component" value="Unassembled WGS sequence"/>
</dbReference>
<protein>
    <submittedName>
        <fullName evidence="2">Uncharacterized protein</fullName>
    </submittedName>
</protein>
<sequence length="69" mass="8005">MYRRIFWEKKQKKKRGAGCWQQGIFAQISESTKTAGNCPKTEAAWTPDTKRQREPGSKTSQKTCRKGRK</sequence>
<accession>A0A845R360</accession>
<organism evidence="2 3">
    <name type="scientific">Senegalia massiliensis</name>
    <dbReference type="NCBI Taxonomy" id="1720316"/>
    <lineage>
        <taxon>Bacteria</taxon>
        <taxon>Bacillati</taxon>
        <taxon>Bacillota</taxon>
        <taxon>Clostridia</taxon>
        <taxon>Eubacteriales</taxon>
        <taxon>Clostridiaceae</taxon>
        <taxon>Senegalia</taxon>
    </lineage>
</organism>
<dbReference type="EMBL" id="QXXA01000045">
    <property type="protein sequence ID" value="NBI08399.1"/>
    <property type="molecule type" value="Genomic_DNA"/>
</dbReference>
<comment type="caution">
    <text evidence="2">The sequence shown here is derived from an EMBL/GenBank/DDBJ whole genome shotgun (WGS) entry which is preliminary data.</text>
</comment>
<evidence type="ECO:0000256" key="1">
    <source>
        <dbReference type="SAM" id="MobiDB-lite"/>
    </source>
</evidence>
<reference evidence="2 3" key="1">
    <citation type="submission" date="2018-08" db="EMBL/GenBank/DDBJ databases">
        <title>Murine metabolic-syndrome-specific gut microbial biobank.</title>
        <authorList>
            <person name="Liu C."/>
        </authorList>
    </citation>
    <scope>NUCLEOTIDE SEQUENCE [LARGE SCALE GENOMIC DNA]</scope>
    <source>
        <strain evidence="2 3">583</strain>
    </source>
</reference>
<keyword evidence="3" id="KW-1185">Reference proteome</keyword>
<dbReference type="AlphaFoldDB" id="A0A845R360"/>
<gene>
    <name evidence="2" type="ORF">D3Z33_16215</name>
</gene>